<protein>
    <recommendedName>
        <fullName evidence="3">Aminotransferase class I/classII large domain-containing protein</fullName>
    </recommendedName>
</protein>
<evidence type="ECO:0000256" key="1">
    <source>
        <dbReference type="ARBA" id="ARBA00007441"/>
    </source>
</evidence>
<gene>
    <name evidence="4" type="ORF">CRHIZ90672A_00016301</name>
</gene>
<dbReference type="PANTHER" id="PTHR43795">
    <property type="entry name" value="BIFUNCTIONAL ASPARTATE AMINOTRANSFERASE AND GLUTAMATE/ASPARTATE-PREPHENATE AMINOTRANSFERASE-RELATED"/>
    <property type="match status" value="1"/>
</dbReference>
<dbReference type="OrthoDB" id="7042322at2759"/>
<dbReference type="InterPro" id="IPR050478">
    <property type="entry name" value="Ethylene_sulfur-biosynth"/>
</dbReference>
<feature type="domain" description="Aminotransferase class I/classII large" evidence="3">
    <location>
        <begin position="37"/>
        <end position="423"/>
    </location>
</feature>
<dbReference type="Proteomes" id="UP000696573">
    <property type="component" value="Unassembled WGS sequence"/>
</dbReference>
<accession>A0A9N9VFA8</accession>
<keyword evidence="2" id="KW-0663">Pyridoxal phosphate</keyword>
<dbReference type="AlphaFoldDB" id="A0A9N9VFA8"/>
<dbReference type="Gene3D" id="3.90.1150.10">
    <property type="entry name" value="Aspartate Aminotransferase, domain 1"/>
    <property type="match status" value="1"/>
</dbReference>
<dbReference type="PANTHER" id="PTHR43795:SF63">
    <property type="entry name" value="PUTATIVE (AFU_ORTHOLOGUE AFUA_4G00630)-RELATED"/>
    <property type="match status" value="1"/>
</dbReference>
<evidence type="ECO:0000313" key="4">
    <source>
        <dbReference type="EMBL" id="CAH0022491.1"/>
    </source>
</evidence>
<evidence type="ECO:0000259" key="3">
    <source>
        <dbReference type="Pfam" id="PF00155"/>
    </source>
</evidence>
<comment type="caution">
    <text evidence="4">The sequence shown here is derived from an EMBL/GenBank/DDBJ whole genome shotgun (WGS) entry which is preliminary data.</text>
</comment>
<dbReference type="InterPro" id="IPR004839">
    <property type="entry name" value="Aminotransferase_I/II_large"/>
</dbReference>
<dbReference type="GO" id="GO:0030170">
    <property type="term" value="F:pyridoxal phosphate binding"/>
    <property type="evidence" value="ECO:0007669"/>
    <property type="project" value="InterPro"/>
</dbReference>
<dbReference type="PRINTS" id="PR00753">
    <property type="entry name" value="ACCSYNTHASE"/>
</dbReference>
<organism evidence="4 5">
    <name type="scientific">Clonostachys rhizophaga</name>
    <dbReference type="NCBI Taxonomy" id="160324"/>
    <lineage>
        <taxon>Eukaryota</taxon>
        <taxon>Fungi</taxon>
        <taxon>Dikarya</taxon>
        <taxon>Ascomycota</taxon>
        <taxon>Pezizomycotina</taxon>
        <taxon>Sordariomycetes</taxon>
        <taxon>Hypocreomycetidae</taxon>
        <taxon>Hypocreales</taxon>
        <taxon>Bionectriaceae</taxon>
        <taxon>Clonostachys</taxon>
    </lineage>
</organism>
<dbReference type="PROSITE" id="PS00105">
    <property type="entry name" value="AA_TRANSFER_CLASS_1"/>
    <property type="match status" value="1"/>
</dbReference>
<dbReference type="Gene3D" id="3.40.640.10">
    <property type="entry name" value="Type I PLP-dependent aspartate aminotransferase-like (Major domain)"/>
    <property type="match status" value="1"/>
</dbReference>
<dbReference type="GO" id="GO:0008483">
    <property type="term" value="F:transaminase activity"/>
    <property type="evidence" value="ECO:0007669"/>
    <property type="project" value="TreeGrafter"/>
</dbReference>
<dbReference type="Pfam" id="PF00155">
    <property type="entry name" value="Aminotran_1_2"/>
    <property type="match status" value="1"/>
</dbReference>
<dbReference type="SUPFAM" id="SSF53383">
    <property type="entry name" value="PLP-dependent transferases"/>
    <property type="match status" value="1"/>
</dbReference>
<dbReference type="InterPro" id="IPR004838">
    <property type="entry name" value="NHTrfase_class1_PyrdxlP-BS"/>
</dbReference>
<evidence type="ECO:0000256" key="2">
    <source>
        <dbReference type="ARBA" id="ARBA00022898"/>
    </source>
</evidence>
<proteinExistence type="inferred from homology"/>
<evidence type="ECO:0000313" key="5">
    <source>
        <dbReference type="Proteomes" id="UP000696573"/>
    </source>
</evidence>
<dbReference type="InterPro" id="IPR015424">
    <property type="entry name" value="PyrdxlP-dep_Trfase"/>
</dbReference>
<dbReference type="EMBL" id="CABFNQ020000679">
    <property type="protein sequence ID" value="CAH0022491.1"/>
    <property type="molecule type" value="Genomic_DNA"/>
</dbReference>
<name>A0A9N9VFA8_9HYPO</name>
<dbReference type="CDD" id="cd00609">
    <property type="entry name" value="AAT_like"/>
    <property type="match status" value="1"/>
</dbReference>
<keyword evidence="5" id="KW-1185">Reference proteome</keyword>
<sequence length="430" mass="47680">MASLSTRCNEAAHLSDSLTHWKIVQDLWDPDTNPSGFVNLGIAENSLMHDTLSHHIHQNISLPKTAFTYGDGTVGSERLREAVARFLTKHFKPARPLTRSHISITNGCNSSIEQLSWACANPGEAFLLGQPHWGTFVPDLSLRFGTRLLPVPFHDVDPLGDGCVQKYEDVILGAYSRGEKVAGLVICNPHNPLGRCYSRETLVCLLQLCEKYQIHFISDEIYALSVWSNTIDDNIPPPNLFVSVLSIDPQGLIDPARIHIVWGLSKDFGASGLRVGSIVSQSNETLHKAMTPSGLYTYVSAASDHIAANILEDMTFTDEYIAENRKRLGKQYEHVVRWTKAQGISHAPGVNAAFFIWLDLGSYYRRYHPETDIQDLPGKVTQELLGKKVFLASGKDFGAEKPGWFRIVFAHEDYYLHEGLGRIAAALGGA</sequence>
<dbReference type="GO" id="GO:0006520">
    <property type="term" value="P:amino acid metabolic process"/>
    <property type="evidence" value="ECO:0007669"/>
    <property type="project" value="TreeGrafter"/>
</dbReference>
<dbReference type="InterPro" id="IPR015421">
    <property type="entry name" value="PyrdxlP-dep_Trfase_major"/>
</dbReference>
<dbReference type="InterPro" id="IPR015422">
    <property type="entry name" value="PyrdxlP-dep_Trfase_small"/>
</dbReference>
<reference evidence="4" key="1">
    <citation type="submission" date="2021-10" db="EMBL/GenBank/DDBJ databases">
        <authorList>
            <person name="Piombo E."/>
        </authorList>
    </citation>
    <scope>NUCLEOTIDE SEQUENCE</scope>
</reference>
<comment type="similarity">
    <text evidence="1">Belongs to the class-I pyridoxal-phosphate-dependent aminotransferase family.</text>
</comment>